<keyword evidence="3" id="KW-1185">Reference proteome</keyword>
<proteinExistence type="predicted"/>
<protein>
    <submittedName>
        <fullName evidence="2">Uncharacterized protein</fullName>
    </submittedName>
</protein>
<evidence type="ECO:0000313" key="3">
    <source>
        <dbReference type="Proteomes" id="UP000188268"/>
    </source>
</evidence>
<comment type="caution">
    <text evidence="2">The sequence shown here is derived from an EMBL/GenBank/DDBJ whole genome shotgun (WGS) entry which is preliminary data.</text>
</comment>
<organism evidence="2 3">
    <name type="scientific">Corchorus capsularis</name>
    <name type="common">Jute</name>
    <dbReference type="NCBI Taxonomy" id="210143"/>
    <lineage>
        <taxon>Eukaryota</taxon>
        <taxon>Viridiplantae</taxon>
        <taxon>Streptophyta</taxon>
        <taxon>Embryophyta</taxon>
        <taxon>Tracheophyta</taxon>
        <taxon>Spermatophyta</taxon>
        <taxon>Magnoliopsida</taxon>
        <taxon>eudicotyledons</taxon>
        <taxon>Gunneridae</taxon>
        <taxon>Pentapetalae</taxon>
        <taxon>rosids</taxon>
        <taxon>malvids</taxon>
        <taxon>Malvales</taxon>
        <taxon>Malvaceae</taxon>
        <taxon>Grewioideae</taxon>
        <taxon>Apeibeae</taxon>
        <taxon>Corchorus</taxon>
    </lineage>
</organism>
<feature type="compositionally biased region" description="Gly residues" evidence="1">
    <location>
        <begin position="33"/>
        <end position="42"/>
    </location>
</feature>
<feature type="region of interest" description="Disordered" evidence="1">
    <location>
        <begin position="1"/>
        <end position="42"/>
    </location>
</feature>
<dbReference type="Gramene" id="OMO71394">
    <property type="protein sequence ID" value="OMO71394"/>
    <property type="gene ID" value="CCACVL1_18243"/>
</dbReference>
<name>A0A1R3HM48_COCAP</name>
<accession>A0A1R3HM48</accession>
<dbReference type="EMBL" id="AWWV01011633">
    <property type="protein sequence ID" value="OMO71394.1"/>
    <property type="molecule type" value="Genomic_DNA"/>
</dbReference>
<reference evidence="2 3" key="1">
    <citation type="submission" date="2013-09" db="EMBL/GenBank/DDBJ databases">
        <title>Corchorus capsularis genome sequencing.</title>
        <authorList>
            <person name="Alam M."/>
            <person name="Haque M.S."/>
            <person name="Islam M.S."/>
            <person name="Emdad E.M."/>
            <person name="Islam M.M."/>
            <person name="Ahmed B."/>
            <person name="Halim A."/>
            <person name="Hossen Q.M.M."/>
            <person name="Hossain M.Z."/>
            <person name="Ahmed R."/>
            <person name="Khan M.M."/>
            <person name="Islam R."/>
            <person name="Rashid M.M."/>
            <person name="Khan S.A."/>
            <person name="Rahman M.S."/>
            <person name="Alam M."/>
        </authorList>
    </citation>
    <scope>NUCLEOTIDE SEQUENCE [LARGE SCALE GENOMIC DNA]</scope>
    <source>
        <strain evidence="3">cv. CVL-1</strain>
        <tissue evidence="2">Whole seedling</tissue>
    </source>
</reference>
<dbReference type="Proteomes" id="UP000188268">
    <property type="component" value="Unassembled WGS sequence"/>
</dbReference>
<sequence length="42" mass="4277">MALGGLRRGVGNRATITEEGGTLKERASLSQEGGYGLNGVEA</sequence>
<evidence type="ECO:0000256" key="1">
    <source>
        <dbReference type="SAM" id="MobiDB-lite"/>
    </source>
</evidence>
<gene>
    <name evidence="2" type="ORF">CCACVL1_18243</name>
</gene>
<evidence type="ECO:0000313" key="2">
    <source>
        <dbReference type="EMBL" id="OMO71394.1"/>
    </source>
</evidence>
<dbReference type="AlphaFoldDB" id="A0A1R3HM48"/>